<dbReference type="InterPro" id="IPR057247">
    <property type="entry name" value="CARBOXYPEPT_ZN_2"/>
</dbReference>
<evidence type="ECO:0000313" key="12">
    <source>
        <dbReference type="Ensembl" id="ENSCSAVP00000010371.1"/>
    </source>
</evidence>
<dbReference type="InterPro" id="IPR000834">
    <property type="entry name" value="Peptidase_M14"/>
</dbReference>
<dbReference type="InterPro" id="IPR008969">
    <property type="entry name" value="CarboxyPept-like_regulatory"/>
</dbReference>
<reference evidence="12" key="2">
    <citation type="submission" date="2025-08" db="UniProtKB">
        <authorList>
            <consortium name="Ensembl"/>
        </authorList>
    </citation>
    <scope>IDENTIFICATION</scope>
</reference>
<dbReference type="PROSITE" id="PS00133">
    <property type="entry name" value="CARBOXYPEPT_ZN_2"/>
    <property type="match status" value="1"/>
</dbReference>
<organism evidence="12 13">
    <name type="scientific">Ciona savignyi</name>
    <name type="common">Pacific transparent sea squirt</name>
    <dbReference type="NCBI Taxonomy" id="51511"/>
    <lineage>
        <taxon>Eukaryota</taxon>
        <taxon>Metazoa</taxon>
        <taxon>Chordata</taxon>
        <taxon>Tunicata</taxon>
        <taxon>Ascidiacea</taxon>
        <taxon>Phlebobranchia</taxon>
        <taxon>Cionidae</taxon>
        <taxon>Ciona</taxon>
    </lineage>
</organism>
<dbReference type="FunFam" id="3.40.630.10:FF:000020">
    <property type="entry name" value="Carboxypeptidase D"/>
    <property type="match status" value="1"/>
</dbReference>
<dbReference type="HOGENOM" id="CLU_006722_1_3_1"/>
<dbReference type="CDD" id="cd03858">
    <property type="entry name" value="M14_CP_N-E_like"/>
    <property type="match status" value="1"/>
</dbReference>
<comment type="cofactor">
    <cofactor evidence="1">
        <name>Zn(2+)</name>
        <dbReference type="ChEBI" id="CHEBI:29105"/>
    </cofactor>
</comment>
<keyword evidence="4" id="KW-0645">Protease</keyword>
<dbReference type="Pfam" id="PF00246">
    <property type="entry name" value="Peptidase_M14"/>
    <property type="match status" value="1"/>
</dbReference>
<feature type="active site" description="Proton donor/acceptor" evidence="10">
    <location>
        <position position="286"/>
    </location>
</feature>
<dbReference type="MEROPS" id="M14.005"/>
<evidence type="ECO:0000256" key="5">
    <source>
        <dbReference type="ARBA" id="ARBA00022723"/>
    </source>
</evidence>
<dbReference type="OMA" id="CDYHEAK"/>
<keyword evidence="9" id="KW-0325">Glycoprotein</keyword>
<dbReference type="PANTHER" id="PTHR11532">
    <property type="entry name" value="PROTEASE M14 CARBOXYPEPTIDASE"/>
    <property type="match status" value="1"/>
</dbReference>
<proteinExistence type="inferred from homology"/>
<dbReference type="InParanoid" id="H2YYG0"/>
<evidence type="ECO:0000256" key="4">
    <source>
        <dbReference type="ARBA" id="ARBA00022670"/>
    </source>
</evidence>
<keyword evidence="7" id="KW-0862">Zinc</keyword>
<dbReference type="GO" id="GO:0008270">
    <property type="term" value="F:zinc ion binding"/>
    <property type="evidence" value="ECO:0007669"/>
    <property type="project" value="InterPro"/>
</dbReference>
<keyword evidence="6" id="KW-0378">Hydrolase</keyword>
<accession>H2YYG0</accession>
<feature type="domain" description="Peptidase M14" evidence="11">
    <location>
        <begin position="1"/>
        <end position="316"/>
    </location>
</feature>
<dbReference type="PROSITE" id="PS52035">
    <property type="entry name" value="PEPTIDASE_M14"/>
    <property type="match status" value="1"/>
</dbReference>
<evidence type="ECO:0000256" key="9">
    <source>
        <dbReference type="ARBA" id="ARBA00023180"/>
    </source>
</evidence>
<dbReference type="GO" id="GO:0005615">
    <property type="term" value="C:extracellular space"/>
    <property type="evidence" value="ECO:0007669"/>
    <property type="project" value="TreeGrafter"/>
</dbReference>
<dbReference type="InterPro" id="IPR050753">
    <property type="entry name" value="Peptidase_M14_domain"/>
</dbReference>
<dbReference type="Gene3D" id="2.60.40.1120">
    <property type="entry name" value="Carboxypeptidase-like, regulatory domain"/>
    <property type="match status" value="1"/>
</dbReference>
<evidence type="ECO:0000256" key="1">
    <source>
        <dbReference type="ARBA" id="ARBA00001947"/>
    </source>
</evidence>
<keyword evidence="3" id="KW-0121">Carboxypeptidase</keyword>
<dbReference type="GO" id="GO:0016485">
    <property type="term" value="P:protein processing"/>
    <property type="evidence" value="ECO:0007669"/>
    <property type="project" value="TreeGrafter"/>
</dbReference>
<dbReference type="Ensembl" id="ENSCSAVT00000010496.1">
    <property type="protein sequence ID" value="ENSCSAVP00000010371.1"/>
    <property type="gene ID" value="ENSCSAVG00000006105.1"/>
</dbReference>
<evidence type="ECO:0000256" key="3">
    <source>
        <dbReference type="ARBA" id="ARBA00022645"/>
    </source>
</evidence>
<evidence type="ECO:0000256" key="7">
    <source>
        <dbReference type="ARBA" id="ARBA00022833"/>
    </source>
</evidence>
<dbReference type="PANTHER" id="PTHR11532:SF94">
    <property type="entry name" value="CARBOXYPEPTIDASE D-LIKE"/>
    <property type="match status" value="1"/>
</dbReference>
<evidence type="ECO:0000256" key="2">
    <source>
        <dbReference type="ARBA" id="ARBA00005988"/>
    </source>
</evidence>
<dbReference type="SUPFAM" id="SSF53187">
    <property type="entry name" value="Zn-dependent exopeptidases"/>
    <property type="match status" value="1"/>
</dbReference>
<evidence type="ECO:0000256" key="8">
    <source>
        <dbReference type="ARBA" id="ARBA00023049"/>
    </source>
</evidence>
<dbReference type="GO" id="GO:0004181">
    <property type="term" value="F:metallocarboxypeptidase activity"/>
    <property type="evidence" value="ECO:0007669"/>
    <property type="project" value="InterPro"/>
</dbReference>
<dbReference type="Gene3D" id="3.40.630.10">
    <property type="entry name" value="Zn peptidases"/>
    <property type="match status" value="1"/>
</dbReference>
<evidence type="ECO:0000313" key="13">
    <source>
        <dbReference type="Proteomes" id="UP000007875"/>
    </source>
</evidence>
<evidence type="ECO:0000256" key="6">
    <source>
        <dbReference type="ARBA" id="ARBA00022801"/>
    </source>
</evidence>
<dbReference type="eggNOG" id="KOG2649">
    <property type="taxonomic scope" value="Eukaryota"/>
</dbReference>
<dbReference type="Pfam" id="PF13620">
    <property type="entry name" value="CarboxypepD_reg"/>
    <property type="match status" value="1"/>
</dbReference>
<dbReference type="SMART" id="SM00631">
    <property type="entry name" value="Zn_pept"/>
    <property type="match status" value="1"/>
</dbReference>
<dbReference type="GeneTree" id="ENSGT00940000157158"/>
<keyword evidence="13" id="KW-1185">Reference proteome</keyword>
<dbReference type="PRINTS" id="PR00765">
    <property type="entry name" value="CRBOXYPTASEA"/>
</dbReference>
<dbReference type="CDD" id="cd11308">
    <property type="entry name" value="Peptidase_M14NE-CP-C_like"/>
    <property type="match status" value="1"/>
</dbReference>
<dbReference type="AlphaFoldDB" id="H2YYG0"/>
<evidence type="ECO:0000259" key="11">
    <source>
        <dbReference type="PROSITE" id="PS52035"/>
    </source>
</evidence>
<evidence type="ECO:0000256" key="10">
    <source>
        <dbReference type="PROSITE-ProRule" id="PRU01379"/>
    </source>
</evidence>
<dbReference type="STRING" id="51511.ENSCSAVP00000010371"/>
<name>H2YYG0_CIOSA</name>
<comment type="similarity">
    <text evidence="2 10">Belongs to the peptidase M14 family.</text>
</comment>
<dbReference type="GO" id="GO:0006518">
    <property type="term" value="P:peptide metabolic process"/>
    <property type="evidence" value="ECO:0007669"/>
    <property type="project" value="TreeGrafter"/>
</dbReference>
<keyword evidence="8" id="KW-0482">Metalloprotease</keyword>
<sequence length="381" mass="43951">LRKIVHACPDIARFYVIGKSVEKRPLWVIEFSNNPGIHDDLEPEVKWIGAIHGNEVLGREMLIALAHFLCREWRAGNRRIQTLIKTTRIHIMPTMNPDGYHKAAQQPKHRRDWLTGRYSKRGFDLNRNFPDLTAIMYENEKNGGPNNHLKIPWSYYRDNSKQERFPEIHSTITWIEKYPFVLSAQLHGGELVANYPYDIRRTSTSNWLWLSNNPDYAASPDDDMFRELASAYAENHGTMADPVLNDCDGNFGQVGGITNGADWYIVRGGMQDFNYLYTNCFEVLIEIGCQKFPPERLLPGEWVNNKEAFLAYTKQAHSGIKGFVKNVDGVGIENAEIRVEGIDHHITTTERGEYWRMLVPGAYYVTAFHPDFRQQTLFVEV</sequence>
<reference evidence="12" key="3">
    <citation type="submission" date="2025-09" db="UniProtKB">
        <authorList>
            <consortium name="Ensembl"/>
        </authorList>
    </citation>
    <scope>IDENTIFICATION</scope>
</reference>
<dbReference type="Proteomes" id="UP000007875">
    <property type="component" value="Unassembled WGS sequence"/>
</dbReference>
<reference evidence="13" key="1">
    <citation type="submission" date="2003-08" db="EMBL/GenBank/DDBJ databases">
        <authorList>
            <person name="Birren B."/>
            <person name="Nusbaum C."/>
            <person name="Abebe A."/>
            <person name="Abouelleil A."/>
            <person name="Adekoya E."/>
            <person name="Ait-zahra M."/>
            <person name="Allen N."/>
            <person name="Allen T."/>
            <person name="An P."/>
            <person name="Anderson M."/>
            <person name="Anderson S."/>
            <person name="Arachchi H."/>
            <person name="Armbruster J."/>
            <person name="Bachantsang P."/>
            <person name="Baldwin J."/>
            <person name="Barry A."/>
            <person name="Bayul T."/>
            <person name="Blitshsteyn B."/>
            <person name="Bloom T."/>
            <person name="Blye J."/>
            <person name="Boguslavskiy L."/>
            <person name="Borowsky M."/>
            <person name="Boukhgalter B."/>
            <person name="Brunache A."/>
            <person name="Butler J."/>
            <person name="Calixte N."/>
            <person name="Calvo S."/>
            <person name="Camarata J."/>
            <person name="Campo K."/>
            <person name="Chang J."/>
            <person name="Cheshatsang Y."/>
            <person name="Citroen M."/>
            <person name="Collymore A."/>
            <person name="Considine T."/>
            <person name="Cook A."/>
            <person name="Cooke P."/>
            <person name="Corum B."/>
            <person name="Cuomo C."/>
            <person name="David R."/>
            <person name="Dawoe T."/>
            <person name="Degray S."/>
            <person name="Dodge S."/>
            <person name="Dooley K."/>
            <person name="Dorje P."/>
            <person name="Dorjee K."/>
            <person name="Dorris L."/>
            <person name="Duffey N."/>
            <person name="Dupes A."/>
            <person name="Elkins T."/>
            <person name="Engels R."/>
            <person name="Erickson J."/>
            <person name="Farina A."/>
            <person name="Faro S."/>
            <person name="Ferreira P."/>
            <person name="Fischer H."/>
            <person name="Fitzgerald M."/>
            <person name="Foley K."/>
            <person name="Gage D."/>
            <person name="Galagan J."/>
            <person name="Gearin G."/>
            <person name="Gnerre S."/>
            <person name="Gnirke A."/>
            <person name="Goyette A."/>
            <person name="Graham J."/>
            <person name="Grandbois E."/>
            <person name="Gyaltsen K."/>
            <person name="Hafez N."/>
            <person name="Hagopian D."/>
            <person name="Hagos B."/>
            <person name="Hall J."/>
            <person name="Hatcher B."/>
            <person name="Heller A."/>
            <person name="Higgins H."/>
            <person name="Honan T."/>
            <person name="Horn A."/>
            <person name="Houde N."/>
            <person name="Hughes L."/>
            <person name="Hulme W."/>
            <person name="Husby E."/>
            <person name="Iliev I."/>
            <person name="Jaffe D."/>
            <person name="Jones C."/>
            <person name="Kamal M."/>
            <person name="Kamat A."/>
            <person name="Kamvysselis M."/>
            <person name="Karlsson E."/>
            <person name="Kells C."/>
            <person name="Kieu A."/>
            <person name="Kisner P."/>
            <person name="Kodira C."/>
            <person name="Kulbokas E."/>
            <person name="Labutti K."/>
            <person name="Lama D."/>
            <person name="Landers T."/>
            <person name="Leger J."/>
            <person name="Levine S."/>
            <person name="Lewis D."/>
            <person name="Lewis T."/>
            <person name="Lindblad-toh K."/>
            <person name="Liu X."/>
            <person name="Lokyitsang T."/>
            <person name="Lokyitsang Y."/>
            <person name="Lucien O."/>
            <person name="Lui A."/>
            <person name="Ma L.J."/>
            <person name="Mabbitt R."/>
            <person name="Macdonald J."/>
            <person name="Maclean C."/>
            <person name="Major J."/>
            <person name="Manning J."/>
            <person name="Marabella R."/>
            <person name="Maru K."/>
            <person name="Matthews C."/>
            <person name="Mauceli E."/>
            <person name="Mccarthy M."/>
            <person name="Mcdonough S."/>
            <person name="Mcghee T."/>
            <person name="Meldrim J."/>
            <person name="Meneus L."/>
            <person name="Mesirov J."/>
            <person name="Mihalev A."/>
            <person name="Mihova T."/>
            <person name="Mikkelsen T."/>
            <person name="Mlenga V."/>
            <person name="Moru K."/>
            <person name="Mozes J."/>
            <person name="Mulrain L."/>
            <person name="Munson G."/>
            <person name="Naylor J."/>
            <person name="Newes C."/>
            <person name="Nguyen C."/>
            <person name="Nguyen N."/>
            <person name="Nguyen T."/>
            <person name="Nicol R."/>
            <person name="Nielsen C."/>
            <person name="Nizzari M."/>
            <person name="Norbu C."/>
            <person name="Norbu N."/>
            <person name="O'donnell P."/>
            <person name="Okoawo O."/>
            <person name="O'leary S."/>
            <person name="Omotosho B."/>
            <person name="O'neill K."/>
            <person name="Osman S."/>
            <person name="Parker S."/>
            <person name="Perrin D."/>
            <person name="Phunkhang P."/>
            <person name="Piqani B."/>
            <person name="Purcell S."/>
            <person name="Rachupka T."/>
            <person name="Ramasamy U."/>
            <person name="Rameau R."/>
            <person name="Ray V."/>
            <person name="Raymond C."/>
            <person name="Retta R."/>
            <person name="Richardson S."/>
            <person name="Rise C."/>
            <person name="Rodriguez J."/>
            <person name="Rogers J."/>
            <person name="Rogov P."/>
            <person name="Rutman M."/>
            <person name="Schupbach R."/>
            <person name="Seaman C."/>
            <person name="Settipalli S."/>
            <person name="Sharpe T."/>
            <person name="Sheridan J."/>
            <person name="Sherpa N."/>
            <person name="Shi J."/>
            <person name="Smirnov S."/>
            <person name="Smith C."/>
            <person name="Sougnez C."/>
            <person name="Spencer B."/>
            <person name="Stalker J."/>
            <person name="Stange-thomann N."/>
            <person name="Stavropoulos S."/>
            <person name="Stetson K."/>
            <person name="Stone C."/>
            <person name="Stone S."/>
            <person name="Stubbs M."/>
            <person name="Talamas J."/>
            <person name="Tchuinga P."/>
            <person name="Tenzing P."/>
            <person name="Tesfaye S."/>
            <person name="Theodore J."/>
            <person name="Thoulutsang Y."/>
            <person name="Topham K."/>
            <person name="Towey S."/>
            <person name="Tsamla T."/>
            <person name="Tsomo N."/>
            <person name="Vallee D."/>
            <person name="Vassiliev H."/>
            <person name="Venkataraman V."/>
            <person name="Vinson J."/>
            <person name="Vo A."/>
            <person name="Wade C."/>
            <person name="Wang S."/>
            <person name="Wangchuk T."/>
            <person name="Wangdi T."/>
            <person name="Whittaker C."/>
            <person name="Wilkinson J."/>
            <person name="Wu Y."/>
            <person name="Wyman D."/>
            <person name="Yadav S."/>
            <person name="Yang S."/>
            <person name="Yang X."/>
            <person name="Yeager S."/>
            <person name="Yee E."/>
            <person name="Young G."/>
            <person name="Zainoun J."/>
            <person name="Zembeck L."/>
            <person name="Zimmer A."/>
            <person name="Zody M."/>
            <person name="Lander E."/>
        </authorList>
    </citation>
    <scope>NUCLEOTIDE SEQUENCE [LARGE SCALE GENOMIC DNA]</scope>
</reference>
<keyword evidence="5" id="KW-0479">Metal-binding</keyword>
<protein>
    <recommendedName>
        <fullName evidence="11">Peptidase M14 domain-containing protein</fullName>
    </recommendedName>
</protein>
<dbReference type="SUPFAM" id="SSF49464">
    <property type="entry name" value="Carboxypeptidase regulatory domain-like"/>
    <property type="match status" value="1"/>
</dbReference>